<dbReference type="SUPFAM" id="SSF55785">
    <property type="entry name" value="PYP-like sensor domain (PAS domain)"/>
    <property type="match status" value="6"/>
</dbReference>
<dbReference type="PROSITE" id="PS50109">
    <property type="entry name" value="HIS_KIN"/>
    <property type="match status" value="1"/>
</dbReference>
<feature type="domain" description="PAC" evidence="11">
    <location>
        <begin position="199"/>
        <end position="251"/>
    </location>
</feature>
<dbReference type="InterPro" id="IPR013767">
    <property type="entry name" value="PAS_fold"/>
</dbReference>
<dbReference type="Proteomes" id="UP000521676">
    <property type="component" value="Unassembled WGS sequence"/>
</dbReference>
<dbReference type="InterPro" id="IPR052162">
    <property type="entry name" value="Sensor_kinase/Photoreceptor"/>
</dbReference>
<evidence type="ECO:0000259" key="9">
    <source>
        <dbReference type="PROSITE" id="PS50110"/>
    </source>
</evidence>
<dbReference type="EMBL" id="JACATZ010000003">
    <property type="protein sequence ID" value="NWJ48642.1"/>
    <property type="molecule type" value="Genomic_DNA"/>
</dbReference>
<dbReference type="Pfam" id="PF02518">
    <property type="entry name" value="HATPase_c"/>
    <property type="match status" value="1"/>
</dbReference>
<dbReference type="SUPFAM" id="SSF55781">
    <property type="entry name" value="GAF domain-like"/>
    <property type="match status" value="1"/>
</dbReference>
<evidence type="ECO:0000256" key="7">
    <source>
        <dbReference type="PROSITE-ProRule" id="PRU00169"/>
    </source>
</evidence>
<dbReference type="SMART" id="SM00091">
    <property type="entry name" value="PAS"/>
    <property type="match status" value="6"/>
</dbReference>
<feature type="domain" description="PAS" evidence="10">
    <location>
        <begin position="810"/>
        <end position="881"/>
    </location>
</feature>
<dbReference type="CDD" id="cd00082">
    <property type="entry name" value="HisKA"/>
    <property type="match status" value="1"/>
</dbReference>
<dbReference type="CDD" id="cd00130">
    <property type="entry name" value="PAS"/>
    <property type="match status" value="5"/>
</dbReference>
<dbReference type="Proteomes" id="UP001431572">
    <property type="component" value="Chromosome 2"/>
</dbReference>
<keyword evidence="3 7" id="KW-0597">Phosphoprotein</keyword>
<feature type="domain" description="PAS" evidence="10">
    <location>
        <begin position="252"/>
        <end position="294"/>
    </location>
</feature>
<feature type="domain" description="Response regulatory" evidence="9">
    <location>
        <begin position="1"/>
        <end position="113"/>
    </location>
</feature>
<dbReference type="Gene3D" id="1.10.287.130">
    <property type="match status" value="1"/>
</dbReference>
<evidence type="ECO:0000256" key="6">
    <source>
        <dbReference type="ARBA" id="ARBA00023012"/>
    </source>
</evidence>
<accession>A0A8T7M9M7</accession>
<evidence type="ECO:0000313" key="13">
    <source>
        <dbReference type="EMBL" id="WJW68572.1"/>
    </source>
</evidence>
<evidence type="ECO:0000256" key="4">
    <source>
        <dbReference type="ARBA" id="ARBA00022679"/>
    </source>
</evidence>
<evidence type="ECO:0000256" key="3">
    <source>
        <dbReference type="ARBA" id="ARBA00022553"/>
    </source>
</evidence>
<dbReference type="Pfam" id="PF08447">
    <property type="entry name" value="PAS_3"/>
    <property type="match status" value="1"/>
</dbReference>
<proteinExistence type="predicted"/>
<evidence type="ECO:0000256" key="5">
    <source>
        <dbReference type="ARBA" id="ARBA00022777"/>
    </source>
</evidence>
<reference evidence="13" key="2">
    <citation type="journal article" date="2024" name="Nature">
        <title>Anoxygenic phototroph of the Chloroflexota uses a type I reaction centre.</title>
        <authorList>
            <person name="Tsuji J.M."/>
            <person name="Shaw N.A."/>
            <person name="Nagashima S."/>
            <person name="Venkiteswaran J.J."/>
            <person name="Schiff S.L."/>
            <person name="Watanabe T."/>
            <person name="Fukui M."/>
            <person name="Hanada S."/>
            <person name="Tank M."/>
            <person name="Neufeld J.D."/>
        </authorList>
    </citation>
    <scope>NUCLEOTIDE SEQUENCE</scope>
    <source>
        <strain evidence="13">L227-S17</strain>
    </source>
</reference>
<name>A0A8T7M9M7_9CHLR</name>
<dbReference type="Gene3D" id="3.30.450.20">
    <property type="entry name" value="PAS domain"/>
    <property type="match status" value="6"/>
</dbReference>
<dbReference type="InterPro" id="IPR036890">
    <property type="entry name" value="HATPase_C_sf"/>
</dbReference>
<dbReference type="SUPFAM" id="SSF52172">
    <property type="entry name" value="CheY-like"/>
    <property type="match status" value="1"/>
</dbReference>
<keyword evidence="4" id="KW-0808">Transferase</keyword>
<dbReference type="PRINTS" id="PR00344">
    <property type="entry name" value="BCTRLSENSOR"/>
</dbReference>
<dbReference type="InterPro" id="IPR000014">
    <property type="entry name" value="PAS"/>
</dbReference>
<dbReference type="EMBL" id="CP128400">
    <property type="protein sequence ID" value="WJW68572.1"/>
    <property type="molecule type" value="Genomic_DNA"/>
</dbReference>
<dbReference type="CDD" id="cd00075">
    <property type="entry name" value="HATPase"/>
    <property type="match status" value="1"/>
</dbReference>
<dbReference type="InterPro" id="IPR005467">
    <property type="entry name" value="His_kinase_dom"/>
</dbReference>
<keyword evidence="6" id="KW-0902">Two-component regulatory system</keyword>
<keyword evidence="5" id="KW-0418">Kinase</keyword>
<dbReference type="Pfam" id="PF00512">
    <property type="entry name" value="HisKA"/>
    <property type="match status" value="1"/>
</dbReference>
<dbReference type="EC" id="2.7.13.3" evidence="2"/>
<dbReference type="GO" id="GO:0006355">
    <property type="term" value="P:regulation of DNA-templated transcription"/>
    <property type="evidence" value="ECO:0007669"/>
    <property type="project" value="InterPro"/>
</dbReference>
<dbReference type="InterPro" id="IPR013655">
    <property type="entry name" value="PAS_fold_3"/>
</dbReference>
<dbReference type="GO" id="GO:0000155">
    <property type="term" value="F:phosphorelay sensor kinase activity"/>
    <property type="evidence" value="ECO:0007669"/>
    <property type="project" value="InterPro"/>
</dbReference>
<keyword evidence="15" id="KW-1185">Reference proteome</keyword>
<feature type="domain" description="PAS" evidence="10">
    <location>
        <begin position="126"/>
        <end position="196"/>
    </location>
</feature>
<dbReference type="SMART" id="SM00388">
    <property type="entry name" value="HisKA"/>
    <property type="match status" value="1"/>
</dbReference>
<dbReference type="PANTHER" id="PTHR43304">
    <property type="entry name" value="PHYTOCHROME-LIKE PROTEIN CPH1"/>
    <property type="match status" value="1"/>
</dbReference>
<dbReference type="PROSITE" id="PS50110">
    <property type="entry name" value="RESPONSE_REGULATORY"/>
    <property type="match status" value="1"/>
</dbReference>
<gene>
    <name evidence="12" type="ORF">HXX08_22510</name>
    <name evidence="13" type="ORF">OZ401_004186</name>
</gene>
<evidence type="ECO:0000313" key="15">
    <source>
        <dbReference type="Proteomes" id="UP001431572"/>
    </source>
</evidence>
<dbReference type="Pfam" id="PF00072">
    <property type="entry name" value="Response_reg"/>
    <property type="match status" value="1"/>
</dbReference>
<dbReference type="InterPro" id="IPR000700">
    <property type="entry name" value="PAS-assoc_C"/>
</dbReference>
<dbReference type="NCBIfam" id="TIGR00229">
    <property type="entry name" value="sensory_box"/>
    <property type="match status" value="6"/>
</dbReference>
<dbReference type="InterPro" id="IPR036097">
    <property type="entry name" value="HisK_dim/P_sf"/>
</dbReference>
<feature type="domain" description="PAS" evidence="10">
    <location>
        <begin position="375"/>
        <end position="445"/>
    </location>
</feature>
<evidence type="ECO:0000259" key="10">
    <source>
        <dbReference type="PROSITE" id="PS50112"/>
    </source>
</evidence>
<dbReference type="Gene3D" id="3.30.565.10">
    <property type="entry name" value="Histidine kinase-like ATPase, C-terminal domain"/>
    <property type="match status" value="1"/>
</dbReference>
<organism evidence="12 14">
    <name type="scientific">Candidatus Chlorohelix allophototropha</name>
    <dbReference type="NCBI Taxonomy" id="3003348"/>
    <lineage>
        <taxon>Bacteria</taxon>
        <taxon>Bacillati</taxon>
        <taxon>Chloroflexota</taxon>
        <taxon>Chloroflexia</taxon>
        <taxon>Candidatus Chloroheliales</taxon>
        <taxon>Candidatus Chloroheliaceae</taxon>
        <taxon>Candidatus Chlorohelix</taxon>
    </lineage>
</organism>
<dbReference type="RefSeq" id="WP_341470477.1">
    <property type="nucleotide sequence ID" value="NZ_CP128400.1"/>
</dbReference>
<evidence type="ECO:0000313" key="14">
    <source>
        <dbReference type="Proteomes" id="UP000521676"/>
    </source>
</evidence>
<protein>
    <recommendedName>
        <fullName evidence="2">histidine kinase</fullName>
        <ecNumber evidence="2">2.7.13.3</ecNumber>
    </recommendedName>
</protein>
<dbReference type="Gene3D" id="3.30.450.40">
    <property type="match status" value="1"/>
</dbReference>
<dbReference type="SMART" id="SM00086">
    <property type="entry name" value="PAC"/>
    <property type="match status" value="5"/>
</dbReference>
<evidence type="ECO:0000259" key="11">
    <source>
        <dbReference type="PROSITE" id="PS50113"/>
    </source>
</evidence>
<feature type="domain" description="PAC" evidence="11">
    <location>
        <begin position="443"/>
        <end position="499"/>
    </location>
</feature>
<dbReference type="InterPro" id="IPR003594">
    <property type="entry name" value="HATPase_dom"/>
</dbReference>
<comment type="catalytic activity">
    <reaction evidence="1">
        <text>ATP + protein L-histidine = ADP + protein N-phospho-L-histidine.</text>
        <dbReference type="EC" id="2.7.13.3"/>
    </reaction>
</comment>
<dbReference type="InterPro" id="IPR011006">
    <property type="entry name" value="CheY-like_superfamily"/>
</dbReference>
<dbReference type="InterPro" id="IPR004358">
    <property type="entry name" value="Sig_transdc_His_kin-like_C"/>
</dbReference>
<feature type="domain" description="Histidine kinase" evidence="8">
    <location>
        <begin position="1083"/>
        <end position="1299"/>
    </location>
</feature>
<dbReference type="Gene3D" id="3.40.50.2300">
    <property type="match status" value="1"/>
</dbReference>
<dbReference type="SUPFAM" id="SSF55874">
    <property type="entry name" value="ATPase domain of HSP90 chaperone/DNA topoisomerase II/histidine kinase"/>
    <property type="match status" value="1"/>
</dbReference>
<feature type="domain" description="PAC" evidence="11">
    <location>
        <begin position="1013"/>
        <end position="1065"/>
    </location>
</feature>
<evidence type="ECO:0000256" key="1">
    <source>
        <dbReference type="ARBA" id="ARBA00000085"/>
    </source>
</evidence>
<feature type="domain" description="PAC" evidence="11">
    <location>
        <begin position="757"/>
        <end position="809"/>
    </location>
</feature>
<feature type="domain" description="PAC" evidence="11">
    <location>
        <begin position="884"/>
        <end position="937"/>
    </location>
</feature>
<dbReference type="SMART" id="SM00387">
    <property type="entry name" value="HATPase_c"/>
    <property type="match status" value="1"/>
</dbReference>
<dbReference type="InterPro" id="IPR013656">
    <property type="entry name" value="PAS_4"/>
</dbReference>
<dbReference type="InterPro" id="IPR001789">
    <property type="entry name" value="Sig_transdc_resp-reg_receiver"/>
</dbReference>
<feature type="modified residue" description="4-aspartylphosphate" evidence="7">
    <location>
        <position position="48"/>
    </location>
</feature>
<dbReference type="Pfam" id="PF13426">
    <property type="entry name" value="PAS_9"/>
    <property type="match status" value="2"/>
</dbReference>
<dbReference type="Pfam" id="PF08448">
    <property type="entry name" value="PAS_4"/>
    <property type="match status" value="2"/>
</dbReference>
<dbReference type="InterPro" id="IPR001610">
    <property type="entry name" value="PAC"/>
</dbReference>
<dbReference type="InterPro" id="IPR035965">
    <property type="entry name" value="PAS-like_dom_sf"/>
</dbReference>
<dbReference type="PROSITE" id="PS50113">
    <property type="entry name" value="PAC"/>
    <property type="match status" value="5"/>
</dbReference>
<evidence type="ECO:0000256" key="2">
    <source>
        <dbReference type="ARBA" id="ARBA00012438"/>
    </source>
</evidence>
<dbReference type="PROSITE" id="PS50112">
    <property type="entry name" value="PAS"/>
    <property type="match status" value="4"/>
</dbReference>
<sequence>MKILLNGEGSDFATISAILTATTAFEVISTEAWQVQRLATPLDLILLDMEARDFKGIETIDRLQRLYPHLPMVLLAGENQEEAALEAIRRGAQDYLLKAELTPTLLVRTIRLACERHRSQQHLAQPSQRYREILDTRSEMIFRYTPDFIVTYANRAYGQHHNLSPEEMIGRNILELIPEEDRARAKAHVESLSASNPLGSSEHRSILPDGSVSWSLWTDQAIFDASGNLIEFQGTGQDITPLKQLELTVRDQNKLYRIIFENSFDGLMLTAPDGRIFDANPAACAMLGYSKEEICTLSRDVLVDLTDSRLEDFLKKRSAEGYAIGDLIHIRKDGGKLLTHVSSQIFQDEQGKILASVRIRNVSESRRLEEALRDSEELYRSLIESSDSIIALIDKAGRFHFVTEKGARQLRTTPSEIVGKFLADWFPPDNATRMLANIRQVLQGGQGNITEERVGIPGAVHWYRTSIQPVRNKEGQPIFALINADDVSDMKLAEEKIRNSARRLEGLNALDKAILVANNVEELARLAIEQLVKLVPCQRATISYVDLNEKFLFPIHSWSQLDTSVKPGIKFPIHESYLKLIEAESYLLRTELDNSPNQIPRQFYKEGFNSMLYVGLKTGGKLIGLMLLLSSDPAFFTQEYLNIALEIGDILAIGISNVKMNQTIREHSAELEEKVTLRTAELEQARNRAESIFQSSSDGILIIASDSEIERANAEAYVLFEDMGKGATKKLLFLTNETDRPILEKAISAALLSGKIQRLEVALRRSGEQYFEAELGIAPLGSPAVDKPSLVCTVRDITERKLAENAVRESELRYRLLADNITDMVAVHTPEGKYTYVSPSLKMLAGYQPEELVGRYGVEFVHPDDVALATSAYARATVKRAHYNPTITRFRHKDGHYIWLETVGQTRYSEETGKPVELITSTRDITKRKEVEDALAEERNLLRNLIDNIPDYIYIKDKEHRYIMNNTPHARSMGTNSPAEVVGKTDFDFFPPEFAEKYHADEDEIYRSGEAIINKEEKSFGLNREPIWAATTKIPLKNLSGQLVGLVGITHDITGLKRTQEIIQNALEKEQELSELKSRFISMASHEFRTPLAIIMVIAENLGLYRDRMDEQQIEQRIVGIKKQVKRLTDIIEDMLDLSRIQANRIEFKPVLTDLDAFCKEIIEEFESRLDVLHPFSYSCIDTPLLLKLDTALFHRIMNNLLSNAVKYSNPGSTIFISVEKQAGFIQLQIRDEGIGIPEADIKHIFEPFHRAANVEAISGTGLGLVIAKQSVELHGGSISLDSTPDIGTTVTVSLPDLK</sequence>
<dbReference type="FunFam" id="3.30.565.10:FF:000006">
    <property type="entry name" value="Sensor histidine kinase WalK"/>
    <property type="match status" value="1"/>
</dbReference>
<reference evidence="12 14" key="1">
    <citation type="submission" date="2020-06" db="EMBL/GenBank/DDBJ databases">
        <title>Anoxygenic phototrophic Chloroflexota member uses a Type I reaction center.</title>
        <authorList>
            <person name="Tsuji J.M."/>
            <person name="Shaw N.A."/>
            <person name="Nagashima S."/>
            <person name="Venkiteswaran J."/>
            <person name="Schiff S.L."/>
            <person name="Hanada S."/>
            <person name="Tank M."/>
            <person name="Neufeld J.D."/>
        </authorList>
    </citation>
    <scope>NUCLEOTIDE SEQUENCE [LARGE SCALE GENOMIC DNA]</scope>
    <source>
        <strain evidence="12">L227-S17</strain>
    </source>
</reference>
<dbReference type="InterPro" id="IPR029016">
    <property type="entry name" value="GAF-like_dom_sf"/>
</dbReference>
<dbReference type="InterPro" id="IPR003661">
    <property type="entry name" value="HisK_dim/P_dom"/>
</dbReference>
<evidence type="ECO:0000313" key="12">
    <source>
        <dbReference type="EMBL" id="NWJ48642.1"/>
    </source>
</evidence>
<dbReference type="SUPFAM" id="SSF47384">
    <property type="entry name" value="Homodimeric domain of signal transducing histidine kinase"/>
    <property type="match status" value="1"/>
</dbReference>
<evidence type="ECO:0000259" key="8">
    <source>
        <dbReference type="PROSITE" id="PS50109"/>
    </source>
</evidence>
<dbReference type="Pfam" id="PF00989">
    <property type="entry name" value="PAS"/>
    <property type="match status" value="1"/>
</dbReference>
<dbReference type="PANTHER" id="PTHR43304:SF1">
    <property type="entry name" value="PAC DOMAIN-CONTAINING PROTEIN"/>
    <property type="match status" value="1"/>
</dbReference>